<feature type="binding site" evidence="5">
    <location>
        <position position="200"/>
    </location>
    <ligand>
        <name>substrate</name>
    </ligand>
</feature>
<dbReference type="HAMAP" id="MF_00956">
    <property type="entry name" value="GDP_fucose_synth"/>
    <property type="match status" value="1"/>
</dbReference>
<evidence type="ECO:0000256" key="2">
    <source>
        <dbReference type="ARBA" id="ARBA00022857"/>
    </source>
</evidence>
<evidence type="ECO:0000256" key="4">
    <source>
        <dbReference type="ARBA" id="ARBA00023235"/>
    </source>
</evidence>
<comment type="catalytic activity">
    <reaction evidence="5">
        <text>GDP-beta-L-fucose + NADP(+) = GDP-4-dehydro-alpha-D-rhamnose + NADPH + H(+)</text>
        <dbReference type="Rhea" id="RHEA:18885"/>
        <dbReference type="ChEBI" id="CHEBI:15378"/>
        <dbReference type="ChEBI" id="CHEBI:57273"/>
        <dbReference type="ChEBI" id="CHEBI:57783"/>
        <dbReference type="ChEBI" id="CHEBI:57964"/>
        <dbReference type="ChEBI" id="CHEBI:58349"/>
        <dbReference type="EC" id="1.1.1.271"/>
    </reaction>
</comment>
<feature type="site" description="Important for catalytic activity" evidence="5">
    <location>
        <position position="106"/>
    </location>
</feature>
<dbReference type="GO" id="GO:0050577">
    <property type="term" value="F:GDP-L-fucose synthase activity"/>
    <property type="evidence" value="ECO:0007669"/>
    <property type="project" value="UniProtKB-UniRule"/>
</dbReference>
<dbReference type="KEGG" id="smax:FJR03_06790"/>
<evidence type="ECO:0000256" key="3">
    <source>
        <dbReference type="ARBA" id="ARBA00023002"/>
    </source>
</evidence>
<dbReference type="GO" id="GO:0070401">
    <property type="term" value="F:NADP+ binding"/>
    <property type="evidence" value="ECO:0007669"/>
    <property type="project" value="UniProtKB-UniRule"/>
</dbReference>
<dbReference type="PANTHER" id="PTHR43238:SF1">
    <property type="entry name" value="GDP-L-FUCOSE SYNTHASE"/>
    <property type="match status" value="1"/>
</dbReference>
<feature type="binding site" evidence="5">
    <location>
        <begin position="8"/>
        <end position="14"/>
    </location>
    <ligand>
        <name>NADP(+)</name>
        <dbReference type="ChEBI" id="CHEBI:58349"/>
    </ligand>
</feature>
<dbReference type="GO" id="GO:0042351">
    <property type="term" value="P:'de novo' GDP-L-fucose biosynthetic process"/>
    <property type="evidence" value="ECO:0007669"/>
    <property type="project" value="UniProtKB-UniRule"/>
</dbReference>
<evidence type="ECO:0000259" key="6">
    <source>
        <dbReference type="Pfam" id="PF01370"/>
    </source>
</evidence>
<feature type="binding site" evidence="5">
    <location>
        <position position="185"/>
    </location>
    <ligand>
        <name>substrate</name>
    </ligand>
</feature>
<feature type="site" description="Important for catalytic activity" evidence="5">
    <location>
        <position position="104"/>
    </location>
</feature>
<evidence type="ECO:0000313" key="8">
    <source>
        <dbReference type="Proteomes" id="UP000593910"/>
    </source>
</evidence>
<evidence type="ECO:0000256" key="5">
    <source>
        <dbReference type="HAMAP-Rule" id="MF_00956"/>
    </source>
</evidence>
<comment type="caution">
    <text evidence="5">Lacks conserved residue(s) required for the propagation of feature annotation.</text>
</comment>
<dbReference type="AlphaFoldDB" id="A0A7M1AVM1"/>
<evidence type="ECO:0000256" key="1">
    <source>
        <dbReference type="ARBA" id="ARBA00005959"/>
    </source>
</evidence>
<name>A0A7M1AVM1_9BACT</name>
<feature type="binding site" evidence="5">
    <location>
        <begin position="161"/>
        <end position="164"/>
    </location>
    <ligand>
        <name>NADP(+)</name>
        <dbReference type="ChEBI" id="CHEBI:58349"/>
    </ligand>
</feature>
<keyword evidence="2 5" id="KW-0521">NADP</keyword>
<feature type="binding site" evidence="5">
    <location>
        <position position="137"/>
    </location>
    <ligand>
        <name>NADP(+)</name>
        <dbReference type="ChEBI" id="CHEBI:58349"/>
    </ligand>
</feature>
<feature type="domain" description="NAD-dependent epimerase/dehydratase" evidence="6">
    <location>
        <begin position="4"/>
        <end position="236"/>
    </location>
</feature>
<sequence length="310" mass="35456">MKKILVTGANGMVGRNIVEFEKSKNYMLLTPSSKELNLLDRSSVDSYILKHQPDIVIHCAGRVGGIQANMAHPVDFLVQNTQMGLNIIMGAYEAGIKKFVNMSSSCMYPRNAQNPLSEELILLGELEPTNEGYAIAKVTSTRLCEYINREHQECQYKTIIPCNLYGRYDKFDPKHSHMLPAVIKKIYEAKQNNLDEIDIWGDGKARREFMYAQDLADFIYYAIENFESMPQNINVGLGHDYTINEYYQAIADVIGFEGKFIHDLSKPVGMKQKLIDDTKLQKFGWKYKTSLQDGIEKTYKYFINEVLNGK</sequence>
<dbReference type="RefSeq" id="WP_193112780.1">
    <property type="nucleotide sequence ID" value="NZ_CP041165.1"/>
</dbReference>
<dbReference type="EC" id="1.1.1.271" evidence="5"/>
<feature type="binding site" evidence="5">
    <location>
        <position position="177"/>
    </location>
    <ligand>
        <name>NADP(+)</name>
        <dbReference type="ChEBI" id="CHEBI:58349"/>
    </ligand>
</feature>
<dbReference type="Pfam" id="PF01370">
    <property type="entry name" value="Epimerase"/>
    <property type="match status" value="1"/>
</dbReference>
<dbReference type="InterPro" id="IPR028614">
    <property type="entry name" value="GDP_fucose/colitose_synth"/>
</dbReference>
<dbReference type="PANTHER" id="PTHR43238">
    <property type="entry name" value="GDP-L-FUCOSE SYNTHASE"/>
    <property type="match status" value="1"/>
</dbReference>
<dbReference type="EMBL" id="CP041165">
    <property type="protein sequence ID" value="QOP41465.1"/>
    <property type="molecule type" value="Genomic_DNA"/>
</dbReference>
<feature type="active site" description="Proton donor/acceptor" evidence="5">
    <location>
        <position position="133"/>
    </location>
</feature>
<dbReference type="CDD" id="cd05239">
    <property type="entry name" value="GDP_FS_SDR_e"/>
    <property type="match status" value="1"/>
</dbReference>
<evidence type="ECO:0000313" key="7">
    <source>
        <dbReference type="EMBL" id="QOP41465.1"/>
    </source>
</evidence>
<keyword evidence="3 5" id="KW-0560">Oxidoreductase</keyword>
<organism evidence="7 8">
    <name type="scientific">Sulfurimonas marina</name>
    <dbReference type="NCBI Taxonomy" id="2590551"/>
    <lineage>
        <taxon>Bacteria</taxon>
        <taxon>Pseudomonadati</taxon>
        <taxon>Campylobacterota</taxon>
        <taxon>Epsilonproteobacteria</taxon>
        <taxon>Campylobacterales</taxon>
        <taxon>Sulfurimonadaceae</taxon>
        <taxon>Sulfurimonas</taxon>
    </lineage>
</organism>
<dbReference type="UniPathway" id="UPA00128">
    <property type="reaction ID" value="UER00191"/>
</dbReference>
<keyword evidence="4 5" id="KW-0413">Isomerase</keyword>
<dbReference type="InterPro" id="IPR001509">
    <property type="entry name" value="Epimerase_deHydtase"/>
</dbReference>
<comment type="pathway">
    <text evidence="5">Nucleotide-sugar biosynthesis; GDP-L-fucose biosynthesis via de novo pathway; GDP-L-fucose from GDP-alpha-D-mannose: step 2/2.</text>
</comment>
<dbReference type="Gene3D" id="3.40.50.720">
    <property type="entry name" value="NAD(P)-binding Rossmann-like Domain"/>
    <property type="match status" value="1"/>
</dbReference>
<keyword evidence="5" id="KW-0511">Multifunctional enzyme</keyword>
<dbReference type="InterPro" id="IPR036291">
    <property type="entry name" value="NAD(P)-bd_dom_sf"/>
</dbReference>
<reference evidence="7 8" key="1">
    <citation type="submission" date="2019-06" db="EMBL/GenBank/DDBJ databases">
        <title>Sulfurimonas gotlandica sp. nov., a chemoautotrophic and psychrotolerant epsilonproteobacterium isolated from a pelagic redoxcline, and an emended description of the genus Sulfurimonas.</title>
        <authorList>
            <person name="Wang S."/>
            <person name="Jiang L."/>
            <person name="Shao Z."/>
        </authorList>
    </citation>
    <scope>NUCLEOTIDE SEQUENCE [LARGE SCALE GENOMIC DNA]</scope>
    <source>
        <strain evidence="7 8">B2</strain>
    </source>
</reference>
<dbReference type="Gene3D" id="3.90.25.10">
    <property type="entry name" value="UDP-galactose 4-epimerase, domain 1"/>
    <property type="match status" value="1"/>
</dbReference>
<comment type="similarity">
    <text evidence="1 5">Belongs to the NAD(P)-dependent epimerase/dehydratase family. Fucose synthase subfamily.</text>
</comment>
<accession>A0A7M1AVM1</accession>
<proteinExistence type="inferred from homology"/>
<dbReference type="GO" id="GO:0016853">
    <property type="term" value="F:isomerase activity"/>
    <property type="evidence" value="ECO:0007669"/>
    <property type="project" value="UniProtKB-KW"/>
</dbReference>
<gene>
    <name evidence="5" type="primary">fcl</name>
    <name evidence="7" type="ORF">FJR03_06790</name>
</gene>
<feature type="binding site" evidence="5">
    <location>
        <position position="207"/>
    </location>
    <ligand>
        <name>substrate</name>
    </ligand>
</feature>
<protein>
    <recommendedName>
        <fullName evidence="5">GDP-L-fucose synthase</fullName>
        <ecNumber evidence="5">1.1.1.271</ecNumber>
    </recommendedName>
    <alternativeName>
        <fullName evidence="5">GDP-4-keto-6-deoxy-D-mannose-3,5-epimerase-4-reductase</fullName>
    </alternativeName>
</protein>
<comment type="function">
    <text evidence="5">Catalyzes the two-step NADP-dependent conversion of GDP-4-dehydro-6-deoxy-D-mannose to GDP-fucose, involving an epimerase and a reductase reaction.</text>
</comment>
<dbReference type="SUPFAM" id="SSF51735">
    <property type="entry name" value="NAD(P)-binding Rossmann-fold domains"/>
    <property type="match status" value="1"/>
</dbReference>
<keyword evidence="8" id="KW-1185">Reference proteome</keyword>
<dbReference type="Proteomes" id="UP000593910">
    <property type="component" value="Chromosome"/>
</dbReference>